<evidence type="ECO:0000313" key="2">
    <source>
        <dbReference type="Proteomes" id="UP000321534"/>
    </source>
</evidence>
<dbReference type="Proteomes" id="UP000321534">
    <property type="component" value="Unassembled WGS sequence"/>
</dbReference>
<keyword evidence="2" id="KW-1185">Reference proteome</keyword>
<reference evidence="1 2" key="1">
    <citation type="submission" date="2019-07" db="EMBL/GenBank/DDBJ databases">
        <title>Whole genome shotgun sequence of Terrabacter aerolatus NBRC 106305.</title>
        <authorList>
            <person name="Hosoyama A."/>
            <person name="Uohara A."/>
            <person name="Ohji S."/>
            <person name="Ichikawa N."/>
        </authorList>
    </citation>
    <scope>NUCLEOTIDE SEQUENCE [LARGE SCALE GENOMIC DNA]</scope>
    <source>
        <strain evidence="1 2">NBRC 106305</strain>
    </source>
</reference>
<dbReference type="EMBL" id="BJYX01000003">
    <property type="protein sequence ID" value="GEO29110.1"/>
    <property type="molecule type" value="Genomic_DNA"/>
</dbReference>
<organism evidence="1 2">
    <name type="scientific">Terrabacter aerolatus</name>
    <dbReference type="NCBI Taxonomy" id="422442"/>
    <lineage>
        <taxon>Bacteria</taxon>
        <taxon>Bacillati</taxon>
        <taxon>Actinomycetota</taxon>
        <taxon>Actinomycetes</taxon>
        <taxon>Micrococcales</taxon>
        <taxon>Intrasporangiaceae</taxon>
        <taxon>Terrabacter</taxon>
    </lineage>
</organism>
<accession>A0A512CYL8</accession>
<evidence type="ECO:0000313" key="1">
    <source>
        <dbReference type="EMBL" id="GEO29110.1"/>
    </source>
</evidence>
<name>A0A512CYL8_9MICO</name>
<protein>
    <submittedName>
        <fullName evidence="1">Uncharacterized protein</fullName>
    </submittedName>
</protein>
<gene>
    <name evidence="1" type="ORF">TAE01_09200</name>
</gene>
<comment type="caution">
    <text evidence="1">The sequence shown here is derived from an EMBL/GenBank/DDBJ whole genome shotgun (WGS) entry which is preliminary data.</text>
</comment>
<dbReference type="AlphaFoldDB" id="A0A512CYL8"/>
<proteinExistence type="predicted"/>
<sequence length="166" mass="16190">MLPRVVTPAGVVDVREVPLADVRPVELEAPLEPVVPEVPGARPVEGAPDACPAAACMTTVSSWTICVASVLMADSAACCAEETDAIAAAQVRSWSGVGVPPPPPPPTGGGLVGEAVVVGVLVAVPVGVLVGEPVGPPVAVGAGVPVVVGAVVPPTVGVAVELVGRE</sequence>